<reference evidence="1 2" key="1">
    <citation type="submission" date="2017-09" db="EMBL/GenBank/DDBJ databases">
        <title>Large-scale bioinformatics analysis of Bacillus genomes uncovers conserved roles of natural products in bacterial physiology.</title>
        <authorList>
            <consortium name="Agbiome Team Llc"/>
            <person name="Bleich R.M."/>
            <person name="Kirk G.J."/>
            <person name="Santa Maria K.C."/>
            <person name="Allen S.E."/>
            <person name="Farag S."/>
            <person name="Shank E.A."/>
            <person name="Bowers A."/>
        </authorList>
    </citation>
    <scope>NUCLEOTIDE SEQUENCE [LARGE SCALE GENOMIC DNA]</scope>
    <source>
        <strain evidence="1 2">AFS003229</strain>
    </source>
</reference>
<protein>
    <submittedName>
        <fullName evidence="1">Uncharacterized protein</fullName>
    </submittedName>
</protein>
<sequence length="65" mass="7420">MLEWLFWTMDEQLPLGELKVKAVQDESGKSITAKGVIVKEETPIKELSKDYTQKPVTINKIVKIC</sequence>
<name>A0AAX0RVB6_9BACI</name>
<accession>A0AAX0RVB6</accession>
<proteinExistence type="predicted"/>
<evidence type="ECO:0000313" key="1">
    <source>
        <dbReference type="EMBL" id="PEJ24679.1"/>
    </source>
</evidence>
<evidence type="ECO:0000313" key="2">
    <source>
        <dbReference type="Proteomes" id="UP000220106"/>
    </source>
</evidence>
<dbReference type="EMBL" id="NUEQ01000126">
    <property type="protein sequence ID" value="PEJ24679.1"/>
    <property type="molecule type" value="Genomic_DNA"/>
</dbReference>
<comment type="caution">
    <text evidence="1">The sequence shown here is derived from an EMBL/GenBank/DDBJ whole genome shotgun (WGS) entry which is preliminary data.</text>
</comment>
<dbReference type="AlphaFoldDB" id="A0AAX0RVB6"/>
<organism evidence="1 2">
    <name type="scientific">Peribacillus butanolivorans</name>
    <dbReference type="NCBI Taxonomy" id="421767"/>
    <lineage>
        <taxon>Bacteria</taxon>
        <taxon>Bacillati</taxon>
        <taxon>Bacillota</taxon>
        <taxon>Bacilli</taxon>
        <taxon>Bacillales</taxon>
        <taxon>Bacillaceae</taxon>
        <taxon>Peribacillus</taxon>
    </lineage>
</organism>
<gene>
    <name evidence="1" type="ORF">CN689_26930</name>
</gene>
<dbReference type="Proteomes" id="UP000220106">
    <property type="component" value="Unassembled WGS sequence"/>
</dbReference>